<evidence type="ECO:0000256" key="1">
    <source>
        <dbReference type="SAM" id="Phobius"/>
    </source>
</evidence>
<dbReference type="Proteomes" id="UP000597338">
    <property type="component" value="Unassembled WGS sequence"/>
</dbReference>
<keyword evidence="3" id="KW-1185">Reference proteome</keyword>
<comment type="caution">
    <text evidence="2">The sequence shown here is derived from an EMBL/GenBank/DDBJ whole genome shotgun (WGS) entry which is preliminary data.</text>
</comment>
<feature type="transmembrane region" description="Helical" evidence="1">
    <location>
        <begin position="128"/>
        <end position="148"/>
    </location>
</feature>
<evidence type="ECO:0000313" key="2">
    <source>
        <dbReference type="EMBL" id="GGC46007.1"/>
    </source>
</evidence>
<proteinExistence type="predicted"/>
<evidence type="ECO:0008006" key="4">
    <source>
        <dbReference type="Google" id="ProtNLM"/>
    </source>
</evidence>
<sequence length="313" mass="35776">MEKMSTLLDYRDRVPRFWAAAIAALAISAIGMREQFLVLLLEHTWAVLIVYGLSFALAWGLIWYVGRQTRRLDRSHPWPDAFYDRLLRQLLRGVLVPAVVILVFALLFFNLLTDPAALQETGYFYSDYPLAVFLVVLLNMCYGFAYMVTYVRQLQTELASTHVELANERERMKTVVATESEPRPNTYSLTNEIGEHAIPYEEIAYFKMCTVETDEGKTLRFIELTCMDGRKFKAKEESLAQIMEFTNGFFKQVCRRYVAGQDAIASCTQDPVSGKLTITLLPDEPAVELSIRNSAALRDWIIEKVGVIWIPDA</sequence>
<dbReference type="RefSeq" id="WP_188753512.1">
    <property type="nucleotide sequence ID" value="NZ_BMIK01000023.1"/>
</dbReference>
<keyword evidence="1" id="KW-1133">Transmembrane helix</keyword>
<organism evidence="2 3">
    <name type="scientific">Parapedobacter defluvii</name>
    <dbReference type="NCBI Taxonomy" id="2045106"/>
    <lineage>
        <taxon>Bacteria</taxon>
        <taxon>Pseudomonadati</taxon>
        <taxon>Bacteroidota</taxon>
        <taxon>Sphingobacteriia</taxon>
        <taxon>Sphingobacteriales</taxon>
        <taxon>Sphingobacteriaceae</taxon>
        <taxon>Parapedobacter</taxon>
    </lineage>
</organism>
<feature type="transmembrane region" description="Helical" evidence="1">
    <location>
        <begin position="43"/>
        <end position="65"/>
    </location>
</feature>
<reference evidence="3" key="1">
    <citation type="journal article" date="2019" name="Int. J. Syst. Evol. Microbiol.">
        <title>The Global Catalogue of Microorganisms (GCM) 10K type strain sequencing project: providing services to taxonomists for standard genome sequencing and annotation.</title>
        <authorList>
            <consortium name="The Broad Institute Genomics Platform"/>
            <consortium name="The Broad Institute Genome Sequencing Center for Infectious Disease"/>
            <person name="Wu L."/>
            <person name="Ma J."/>
        </authorList>
    </citation>
    <scope>NUCLEOTIDE SEQUENCE [LARGE SCALE GENOMIC DNA]</scope>
    <source>
        <strain evidence="3">CGMCC 1.15342</strain>
    </source>
</reference>
<keyword evidence="1" id="KW-0472">Membrane</keyword>
<dbReference type="EMBL" id="BMIK01000023">
    <property type="protein sequence ID" value="GGC46007.1"/>
    <property type="molecule type" value="Genomic_DNA"/>
</dbReference>
<name>A0ABQ1MSG9_9SPHI</name>
<evidence type="ECO:0000313" key="3">
    <source>
        <dbReference type="Proteomes" id="UP000597338"/>
    </source>
</evidence>
<gene>
    <name evidence="2" type="ORF">GCM10011386_42850</name>
</gene>
<keyword evidence="1" id="KW-0812">Transmembrane</keyword>
<feature type="transmembrane region" description="Helical" evidence="1">
    <location>
        <begin position="86"/>
        <end position="108"/>
    </location>
</feature>
<accession>A0ABQ1MSG9</accession>
<protein>
    <recommendedName>
        <fullName evidence="4">LytTr DNA-binding domain-containing protein</fullName>
    </recommendedName>
</protein>